<reference evidence="3" key="2">
    <citation type="journal article" date="2021" name="PeerJ">
        <title>Extensive microbial diversity within the chicken gut microbiome revealed by metagenomics and culture.</title>
        <authorList>
            <person name="Gilroy R."/>
            <person name="Ravi A."/>
            <person name="Getino M."/>
            <person name="Pursley I."/>
            <person name="Horton D.L."/>
            <person name="Alikhan N.F."/>
            <person name="Baker D."/>
            <person name="Gharbi K."/>
            <person name="Hall N."/>
            <person name="Watson M."/>
            <person name="Adriaenssens E.M."/>
            <person name="Foster-Nyarko E."/>
            <person name="Jarju S."/>
            <person name="Secka A."/>
            <person name="Antonio M."/>
            <person name="Oren A."/>
            <person name="Chaudhuri R.R."/>
            <person name="La Ragione R."/>
            <person name="Hildebrand F."/>
            <person name="Pallen M.J."/>
        </authorList>
    </citation>
    <scope>NUCLEOTIDE SEQUENCE</scope>
    <source>
        <strain evidence="3">20514</strain>
    </source>
</reference>
<evidence type="ECO:0000313" key="3">
    <source>
        <dbReference type="EMBL" id="MBO8448453.1"/>
    </source>
</evidence>
<sequence>MRRYILILLALPVLAVASCQNQDYIEADYNVRLSGANTYRAGKPVRFEISGNVDNLLFYSGENGHQYRYYNRYVVAPEDVRSAEFQMSIRPLYGYEGALDIYVSESFDGLNGEDAEADRAAIREMYEAGMPGWTRMEDYKDIGAAPDGQWTQYQDYVIDLKDYVDKCSIAMHWHPLRTNPETSAAISQRSYWINADLVTDFGMGTNSVNIRNIEWVSVMMNPYYDDDPYVTNKGNGYVNFDRSGADLIFQGVSNTELDFEIDAWLFSEPMALTSVTNDKPIVIKDMQNYMTSYEYTWDEPGTYEVTFVGINTNYAGESQLRKDFKITIL</sequence>
<dbReference type="InterPro" id="IPR032185">
    <property type="entry name" value="DUF5017"/>
</dbReference>
<evidence type="ECO:0000259" key="2">
    <source>
        <dbReference type="Pfam" id="PF16409"/>
    </source>
</evidence>
<keyword evidence="1" id="KW-0732">Signal</keyword>
<name>A0A9D9EJ59_9BACT</name>
<feature type="chain" id="PRO_5039039949" evidence="1">
    <location>
        <begin position="22"/>
        <end position="329"/>
    </location>
</feature>
<dbReference type="PROSITE" id="PS51257">
    <property type="entry name" value="PROKAR_LIPOPROTEIN"/>
    <property type="match status" value="1"/>
</dbReference>
<gene>
    <name evidence="3" type="ORF">IAC29_04190</name>
</gene>
<evidence type="ECO:0000256" key="1">
    <source>
        <dbReference type="SAM" id="SignalP"/>
    </source>
</evidence>
<protein>
    <submittedName>
        <fullName evidence="3">DUF5017 domain-containing protein</fullName>
    </submittedName>
</protein>
<comment type="caution">
    <text evidence="3">The sequence shown here is derived from an EMBL/GenBank/DDBJ whole genome shotgun (WGS) entry which is preliminary data.</text>
</comment>
<accession>A0A9D9EJ59</accession>
<dbReference type="Proteomes" id="UP000810252">
    <property type="component" value="Unassembled WGS sequence"/>
</dbReference>
<evidence type="ECO:0000313" key="4">
    <source>
        <dbReference type="Proteomes" id="UP000810252"/>
    </source>
</evidence>
<dbReference type="Pfam" id="PF16409">
    <property type="entry name" value="DUF5017"/>
    <property type="match status" value="1"/>
</dbReference>
<dbReference type="EMBL" id="JADIMQ010000060">
    <property type="protein sequence ID" value="MBO8448453.1"/>
    <property type="molecule type" value="Genomic_DNA"/>
</dbReference>
<feature type="domain" description="DUF5017" evidence="2">
    <location>
        <begin position="18"/>
        <end position="111"/>
    </location>
</feature>
<proteinExistence type="predicted"/>
<reference evidence="3" key="1">
    <citation type="submission" date="2020-10" db="EMBL/GenBank/DDBJ databases">
        <authorList>
            <person name="Gilroy R."/>
        </authorList>
    </citation>
    <scope>NUCLEOTIDE SEQUENCE</scope>
    <source>
        <strain evidence="3">20514</strain>
    </source>
</reference>
<feature type="signal peptide" evidence="1">
    <location>
        <begin position="1"/>
        <end position="21"/>
    </location>
</feature>
<dbReference type="AlphaFoldDB" id="A0A9D9EJ59"/>
<organism evidence="3 4">
    <name type="scientific">Candidatus Cryptobacteroides merdigallinarum</name>
    <dbReference type="NCBI Taxonomy" id="2840770"/>
    <lineage>
        <taxon>Bacteria</taxon>
        <taxon>Pseudomonadati</taxon>
        <taxon>Bacteroidota</taxon>
        <taxon>Bacteroidia</taxon>
        <taxon>Bacteroidales</taxon>
        <taxon>Candidatus Cryptobacteroides</taxon>
    </lineage>
</organism>